<organism evidence="3">
    <name type="scientific">Tetraodon nigroviridis</name>
    <name type="common">Spotted green pufferfish</name>
    <name type="synonym">Chelonodon nigroviridis</name>
    <dbReference type="NCBI Taxonomy" id="99883"/>
    <lineage>
        <taxon>Eukaryota</taxon>
        <taxon>Metazoa</taxon>
        <taxon>Chordata</taxon>
        <taxon>Craniata</taxon>
        <taxon>Vertebrata</taxon>
        <taxon>Euteleostomi</taxon>
        <taxon>Actinopterygii</taxon>
        <taxon>Neopterygii</taxon>
        <taxon>Teleostei</taxon>
        <taxon>Neoteleostei</taxon>
        <taxon>Acanthomorphata</taxon>
        <taxon>Eupercaria</taxon>
        <taxon>Tetraodontiformes</taxon>
        <taxon>Tetradontoidea</taxon>
        <taxon>Tetraodontidae</taxon>
        <taxon>Tetraodon</taxon>
    </lineage>
</organism>
<proteinExistence type="predicted"/>
<sequence>GFIPVCSVGVCQVARLNLGKNVSTLKYFTICGLQEGYEPFAVNMNRDVTMWISKRLPQFVPIPTNHQHIQVTRIDGTTESCPCLRVIQCSFGSQNSDIGITFYRLSMPIECSESFFEAQSNESLFSSKKNAMPLSAGLFKSERKNTVAQCPPRLHVQYLTSAIWSRVPNCFPKVEPNTKLFPAVFARATSPNVFQFELGRVKINMLLNFKDDNCGCPCPDSIQEQLLDFHLDLMRHCGVELDEDRGTDCDSDFTIRGRLMSLVEKVASVKIKSEKWPKQKKDRKASEYKYIYLYIYLCVCVRAHVCLCVQSGLMAISISVHPPGTLQQLISDTVVRWAQESVIEDPELVRAMFILLHHQYDGIREVMRALPKTYTINSVSIEDTINLLAALGQIRALLSVRMGKEEEKLMIRGLGNIMNNKVFYQHPNLMRALGMHETVMDVMVNVLSGGHSKEITFPKMVANCCRFLCYFCRISRQNQRAMFEHLSYLLENSSVGL</sequence>
<dbReference type="SUPFAM" id="SSF100909">
    <property type="entry name" value="IP3 receptor type 1 binding core, domain 2"/>
    <property type="match status" value="1"/>
</dbReference>
<reference evidence="3" key="1">
    <citation type="journal article" date="2004" name="Nature">
        <title>Genome duplication in the teleost fish Tetraodon nigroviridis reveals the early vertebrate proto-karyotype.</title>
        <authorList>
            <person name="Jaillon O."/>
            <person name="Aury J.-M."/>
            <person name="Brunet F."/>
            <person name="Petit J.-L."/>
            <person name="Stange-Thomann N."/>
            <person name="Mauceli E."/>
            <person name="Bouneau L."/>
            <person name="Fischer C."/>
            <person name="Ozouf-Costaz C."/>
            <person name="Bernot A."/>
            <person name="Nicaud S."/>
            <person name="Jaffe D."/>
            <person name="Fisher S."/>
            <person name="Lutfalla G."/>
            <person name="Dossat C."/>
            <person name="Segurens B."/>
            <person name="Dasilva C."/>
            <person name="Salanoubat M."/>
            <person name="Levy M."/>
            <person name="Boudet N."/>
            <person name="Castellano S."/>
            <person name="Anthouard V."/>
            <person name="Jubin C."/>
            <person name="Castelli V."/>
            <person name="Katinka M."/>
            <person name="Vacherie B."/>
            <person name="Biemont C."/>
            <person name="Skalli Z."/>
            <person name="Cattolico L."/>
            <person name="Poulain J."/>
            <person name="De Berardinis V."/>
            <person name="Cruaud C."/>
            <person name="Duprat S."/>
            <person name="Brottier P."/>
            <person name="Coutanceau J.-P."/>
            <person name="Gouzy J."/>
            <person name="Parra G."/>
            <person name="Lardier G."/>
            <person name="Chapple C."/>
            <person name="McKernan K.J."/>
            <person name="McEwan P."/>
            <person name="Bosak S."/>
            <person name="Kellis M."/>
            <person name="Volff J.-N."/>
            <person name="Guigo R."/>
            <person name="Zody M.C."/>
            <person name="Mesirov J."/>
            <person name="Lindblad-Toh K."/>
            <person name="Birren B."/>
            <person name="Nusbaum C."/>
            <person name="Kahn D."/>
            <person name="Robinson-Rechavi M."/>
            <person name="Laudet V."/>
            <person name="Schachter V."/>
            <person name="Quetier F."/>
            <person name="Saurin W."/>
            <person name="Scarpelli C."/>
            <person name="Wincker P."/>
            <person name="Lander E.S."/>
            <person name="Weissenbach J."/>
            <person name="Roest Crollius H."/>
        </authorList>
    </citation>
    <scope>NUCLEOTIDE SEQUENCE [LARGE SCALE GENOMIC DNA]</scope>
</reference>
<dbReference type="GO" id="GO:0042383">
    <property type="term" value="C:sarcolemma"/>
    <property type="evidence" value="ECO:0007669"/>
    <property type="project" value="TreeGrafter"/>
</dbReference>
<comment type="caution">
    <text evidence="3">The sequence shown here is derived from an EMBL/GenBank/DDBJ whole genome shotgun (WGS) entry which is preliminary data.</text>
</comment>
<dbReference type="GO" id="GO:0005790">
    <property type="term" value="C:smooth endoplasmic reticulum"/>
    <property type="evidence" value="ECO:0007669"/>
    <property type="project" value="TreeGrafter"/>
</dbReference>
<gene>
    <name evidence="3" type="ORF">GSTENG00005789001</name>
</gene>
<dbReference type="Pfam" id="PF21119">
    <property type="entry name" value="RYDR_Jsol"/>
    <property type="match status" value="2"/>
</dbReference>
<dbReference type="GO" id="GO:0033017">
    <property type="term" value="C:sarcoplasmic reticulum membrane"/>
    <property type="evidence" value="ECO:0007669"/>
    <property type="project" value="TreeGrafter"/>
</dbReference>
<feature type="non-terminal residue" evidence="3">
    <location>
        <position position="497"/>
    </location>
</feature>
<evidence type="ECO:0000259" key="2">
    <source>
        <dbReference type="Pfam" id="PF21119"/>
    </source>
</evidence>
<name>Q4T7D1_TETNG</name>
<dbReference type="Pfam" id="PF01365">
    <property type="entry name" value="RYDR_ITPR"/>
    <property type="match status" value="1"/>
</dbReference>
<dbReference type="InterPro" id="IPR000699">
    <property type="entry name" value="RIH_dom"/>
</dbReference>
<feature type="domain" description="Ryanodine receptor junctional solenoid" evidence="2">
    <location>
        <begin position="202"/>
        <end position="289"/>
    </location>
</feature>
<dbReference type="AlphaFoldDB" id="Q4T7D1"/>
<dbReference type="OrthoDB" id="8896583at2759"/>
<protein>
    <submittedName>
        <fullName evidence="3">(spotted green pufferfish) hypothetical protein</fullName>
    </submittedName>
</protein>
<dbReference type="Gene3D" id="2.60.120.920">
    <property type="match status" value="1"/>
</dbReference>
<dbReference type="InterPro" id="IPR015925">
    <property type="entry name" value="Ryanodine_IP3_receptor"/>
</dbReference>
<dbReference type="GO" id="GO:0030018">
    <property type="term" value="C:Z disc"/>
    <property type="evidence" value="ECO:0007669"/>
    <property type="project" value="TreeGrafter"/>
</dbReference>
<feature type="non-terminal residue" evidence="3">
    <location>
        <position position="1"/>
    </location>
</feature>
<dbReference type="InterPro" id="IPR048581">
    <property type="entry name" value="RYDR_Jsol"/>
</dbReference>
<feature type="domain" description="RIH" evidence="1">
    <location>
        <begin position="392"/>
        <end position="492"/>
    </location>
</feature>
<dbReference type="KEGG" id="tng:GSTEN00005789G001"/>
<accession>Q4T7D1</accession>
<dbReference type="GO" id="GO:0014808">
    <property type="term" value="P:release of sequestered calcium ion into cytosol by sarcoplasmic reticulum"/>
    <property type="evidence" value="ECO:0007669"/>
    <property type="project" value="TreeGrafter"/>
</dbReference>
<dbReference type="InterPro" id="IPR035910">
    <property type="entry name" value="RyR/IP3R_RIH_dom_sf"/>
</dbReference>
<dbReference type="PANTHER" id="PTHR46399">
    <property type="entry name" value="B30.2/SPRY DOMAIN-CONTAINING PROTEIN"/>
    <property type="match status" value="1"/>
</dbReference>
<evidence type="ECO:0000259" key="1">
    <source>
        <dbReference type="Pfam" id="PF01365"/>
    </source>
</evidence>
<dbReference type="EMBL" id="CAAE01008142">
    <property type="protein sequence ID" value="CAF91201.1"/>
    <property type="molecule type" value="Genomic_DNA"/>
</dbReference>
<reference evidence="3" key="2">
    <citation type="submission" date="2004-02" db="EMBL/GenBank/DDBJ databases">
        <authorList>
            <consortium name="Genoscope"/>
            <consortium name="Whitehead Institute Centre for Genome Research"/>
        </authorList>
    </citation>
    <scope>NUCLEOTIDE SEQUENCE</scope>
</reference>
<dbReference type="GO" id="GO:0006941">
    <property type="term" value="P:striated muscle contraction"/>
    <property type="evidence" value="ECO:0007669"/>
    <property type="project" value="TreeGrafter"/>
</dbReference>
<evidence type="ECO:0000313" key="3">
    <source>
        <dbReference type="EMBL" id="CAF91201.1"/>
    </source>
</evidence>
<dbReference type="GO" id="GO:0005219">
    <property type="term" value="F:ryanodine-sensitive calcium-release channel activity"/>
    <property type="evidence" value="ECO:0007669"/>
    <property type="project" value="TreeGrafter"/>
</dbReference>
<dbReference type="GO" id="GO:0034704">
    <property type="term" value="C:calcium channel complex"/>
    <property type="evidence" value="ECO:0007669"/>
    <property type="project" value="TreeGrafter"/>
</dbReference>
<dbReference type="PANTHER" id="PTHR46399:SF7">
    <property type="entry name" value="RYANODINE RECEPTOR 2"/>
    <property type="match status" value="1"/>
</dbReference>
<feature type="domain" description="Ryanodine receptor junctional solenoid" evidence="2">
    <location>
        <begin position="323"/>
        <end position="357"/>
    </location>
</feature>
<dbReference type="InterPro" id="IPR043136">
    <property type="entry name" value="B30.2/SPRY_sf"/>
</dbReference>